<dbReference type="SUPFAM" id="SSF56059">
    <property type="entry name" value="Glutathione synthetase ATP-binding domain-like"/>
    <property type="match status" value="1"/>
</dbReference>
<gene>
    <name evidence="1" type="ORF">ONT16_04530</name>
</gene>
<dbReference type="EMBL" id="JAPDVK010000001">
    <property type="protein sequence ID" value="MCW4127538.1"/>
    <property type="molecule type" value="Genomic_DNA"/>
</dbReference>
<dbReference type="RefSeq" id="WP_264965554.1">
    <property type="nucleotide sequence ID" value="NZ_JAPDVK010000001.1"/>
</dbReference>
<comment type="caution">
    <text evidence="1">The sequence shown here is derived from an EMBL/GenBank/DDBJ whole genome shotgun (WGS) entry which is preliminary data.</text>
</comment>
<dbReference type="Proteomes" id="UP001209344">
    <property type="component" value="Unassembled WGS sequence"/>
</dbReference>
<sequence length="354" mass="40439">MKLHIFNPEHDLALAAHLRQFTAPHAGRQLRSDLAFIPALWADQGDLVLVDDIDNARDKVRHLGEHLMEKVEFITKLQLEHLLKTEFIDSVHPWGWDLSLKGELERIGLPEIMLPTDEVLDKVRAISSRQWAAEHLQQDVVYADNFALVKECVKKWGKAVVKAPWSSSGRGVKYVSADEFRTNGEYPAFQRWVSNIIFRQGGVTVEPYYNKVKDFGMEFEMRDGKVHYLGLSLFDTVKNAYTGNLLCSEEEKIEMIKKYISEDALFSARQKIINIVEPALKESYNGPFGVDMMIAAKDGQLELVTCIELNLRRTMGHVALELARITKPQSLMRVDFDGNRYHLRVMPGKQAADE</sequence>
<protein>
    <recommendedName>
        <fullName evidence="3">ATP-grasp domain-containing protein</fullName>
    </recommendedName>
</protein>
<name>A0AAP3F721_9BACT</name>
<proteinExistence type="predicted"/>
<evidence type="ECO:0008006" key="3">
    <source>
        <dbReference type="Google" id="ProtNLM"/>
    </source>
</evidence>
<accession>A0AAP3F721</accession>
<dbReference type="AlphaFoldDB" id="A0AAP3F721"/>
<evidence type="ECO:0000313" key="2">
    <source>
        <dbReference type="Proteomes" id="UP001209344"/>
    </source>
</evidence>
<evidence type="ECO:0000313" key="1">
    <source>
        <dbReference type="EMBL" id="MCW4127538.1"/>
    </source>
</evidence>
<organism evidence="1 2">
    <name type="scientific">Segatella copri</name>
    <dbReference type="NCBI Taxonomy" id="165179"/>
    <lineage>
        <taxon>Bacteria</taxon>
        <taxon>Pseudomonadati</taxon>
        <taxon>Bacteroidota</taxon>
        <taxon>Bacteroidia</taxon>
        <taxon>Bacteroidales</taxon>
        <taxon>Prevotellaceae</taxon>
        <taxon>Segatella</taxon>
    </lineage>
</organism>
<reference evidence="1" key="1">
    <citation type="submission" date="2022-11" db="EMBL/GenBank/DDBJ databases">
        <title>Genomic repertoires linked with pathogenic potency of arthritogenic Prevotella copri isolated from the gut of rheumatoid arthritis patients.</title>
        <authorList>
            <person name="Nii T."/>
            <person name="Maeda Y."/>
            <person name="Motooka D."/>
            <person name="Naito M."/>
            <person name="Matsumoto Y."/>
            <person name="Ogawa T."/>
            <person name="Oguro-Igashira E."/>
            <person name="Kishikawa T."/>
            <person name="Yamashita M."/>
            <person name="Koizumi S."/>
            <person name="Kurakawa T."/>
            <person name="Okumura R."/>
            <person name="Kayama H."/>
            <person name="Murakami M."/>
            <person name="Sakaguchi T."/>
            <person name="Das B."/>
            <person name="Nakamura S."/>
            <person name="Okada Y."/>
            <person name="Kumanogoh A."/>
            <person name="Takeda K."/>
        </authorList>
    </citation>
    <scope>NUCLEOTIDE SEQUENCE</scope>
    <source>
        <strain evidence="1">F3-75</strain>
    </source>
</reference>